<comment type="caution">
    <text evidence="2">The sequence shown here is derived from an EMBL/GenBank/DDBJ whole genome shotgun (WGS) entry which is preliminary data.</text>
</comment>
<dbReference type="EMBL" id="JYJA01000037">
    <property type="protein sequence ID" value="KJL41557.1"/>
    <property type="molecule type" value="Genomic_DNA"/>
</dbReference>
<evidence type="ECO:0000313" key="2">
    <source>
        <dbReference type="EMBL" id="KJL41557.1"/>
    </source>
</evidence>
<proteinExistence type="predicted"/>
<keyword evidence="3" id="KW-1185">Reference proteome</keyword>
<sequence length="366" mass="40043">MLRPAASVPPQVVAGTSSAQAAGSVERPDAVAGSLGRVPRHLSLDEAMAVVRSREQLRAGGMTARAIGDAVVRGELRPLQRNRYVGVKLWNDLWPESRHLIEVCAAVAEMRDGDGVASHESAGVLAELPLYRHTPSAVHLLKPEARRGSSRVGLQHHGDLLPAGDITVVNGIRCTTLDRTVFDLVRTLSMEAAIAVADAALRREAMRGSAYEERAAEAWRERMLQRCEAARGGRGVRQAEAAIRFADGRSESPGEAVSRLQLSRLGFQELRLQVPVSGPDGRTYRVDIGIEDVRSFYEFDGMGKYDELALASGKTVKEVVLDEKRREDWIRGTTQRRFARAEAPHILTPEALGRRLAAFGITPPRR</sequence>
<accession>A0A0M2HBI4</accession>
<reference evidence="2 3" key="1">
    <citation type="submission" date="2015-02" db="EMBL/GenBank/DDBJ databases">
        <title>Draft genome sequences of ten Microbacterium spp. with emphasis on heavy metal contaminated environments.</title>
        <authorList>
            <person name="Corretto E."/>
        </authorList>
    </citation>
    <scope>NUCLEOTIDE SEQUENCE [LARGE SCALE GENOMIC DNA]</scope>
    <source>
        <strain evidence="2 3">DSM 8608</strain>
    </source>
</reference>
<dbReference type="PATRIC" id="fig|69370.6.peg.2832"/>
<organism evidence="2 3">
    <name type="scientific">Microbacterium trichothecenolyticum</name>
    <name type="common">Aureobacterium trichothecenolyticum</name>
    <dbReference type="NCBI Taxonomy" id="69370"/>
    <lineage>
        <taxon>Bacteria</taxon>
        <taxon>Bacillati</taxon>
        <taxon>Actinomycetota</taxon>
        <taxon>Actinomycetes</taxon>
        <taxon>Micrococcales</taxon>
        <taxon>Microbacteriaceae</taxon>
        <taxon>Microbacterium</taxon>
    </lineage>
</organism>
<name>A0A0M2HBI4_MICTR</name>
<feature type="region of interest" description="Disordered" evidence="1">
    <location>
        <begin position="1"/>
        <end position="28"/>
    </location>
</feature>
<evidence type="ECO:0000256" key="1">
    <source>
        <dbReference type="SAM" id="MobiDB-lite"/>
    </source>
</evidence>
<gene>
    <name evidence="2" type="ORF">RS82_02786</name>
</gene>
<evidence type="ECO:0008006" key="4">
    <source>
        <dbReference type="Google" id="ProtNLM"/>
    </source>
</evidence>
<dbReference type="Proteomes" id="UP000034098">
    <property type="component" value="Unassembled WGS sequence"/>
</dbReference>
<dbReference type="AlphaFoldDB" id="A0A0M2HBI4"/>
<protein>
    <recommendedName>
        <fullName evidence="4">Transcriptional regulator, AbiEi antitoxin, Type IV TA system</fullName>
    </recommendedName>
</protein>
<evidence type="ECO:0000313" key="3">
    <source>
        <dbReference type="Proteomes" id="UP000034098"/>
    </source>
</evidence>